<dbReference type="Gene3D" id="3.40.50.720">
    <property type="entry name" value="NAD(P)-binding Rossmann-like Domain"/>
    <property type="match status" value="1"/>
</dbReference>
<dbReference type="PATRIC" id="fig|1217721.7.peg.2655"/>
<dbReference type="PANTHER" id="PTHR30388:SF6">
    <property type="entry name" value="XANTHINE DEHYDROGENASE SUBUNIT A-RELATED"/>
    <property type="match status" value="1"/>
</dbReference>
<keyword evidence="4" id="KW-1185">Reference proteome</keyword>
<protein>
    <recommendedName>
        <fullName evidence="5">Xanthine dehydrogenase</fullName>
    </recommendedName>
</protein>
<dbReference type="AlphaFoldDB" id="A0A075K1N7"/>
<gene>
    <name evidence="3" type="ORF">HY57_12895</name>
</gene>
<dbReference type="HOGENOM" id="CLU_041115_1_1_6"/>
<feature type="domain" description="XdhC Rossmann" evidence="2">
    <location>
        <begin position="211"/>
        <end position="343"/>
    </location>
</feature>
<evidence type="ECO:0000313" key="3">
    <source>
        <dbReference type="EMBL" id="AIF48094.1"/>
    </source>
</evidence>
<dbReference type="STRING" id="1217721.HY57_12895"/>
<dbReference type="KEGG" id="dja:HY57_12895"/>
<evidence type="ECO:0000313" key="4">
    <source>
        <dbReference type="Proteomes" id="UP000027987"/>
    </source>
</evidence>
<organism evidence="3 4">
    <name type="scientific">Dyella japonica A8</name>
    <dbReference type="NCBI Taxonomy" id="1217721"/>
    <lineage>
        <taxon>Bacteria</taxon>
        <taxon>Pseudomonadati</taxon>
        <taxon>Pseudomonadota</taxon>
        <taxon>Gammaproteobacteria</taxon>
        <taxon>Lysobacterales</taxon>
        <taxon>Rhodanobacteraceae</taxon>
        <taxon>Dyella</taxon>
    </lineage>
</organism>
<dbReference type="OrthoDB" id="9815497at2"/>
<feature type="domain" description="XdhC- CoxI" evidence="1">
    <location>
        <begin position="25"/>
        <end position="86"/>
    </location>
</feature>
<dbReference type="EMBL" id="CP008884">
    <property type="protein sequence ID" value="AIF48094.1"/>
    <property type="molecule type" value="Genomic_DNA"/>
</dbReference>
<dbReference type="InterPro" id="IPR003777">
    <property type="entry name" value="XdhC_CoxI"/>
</dbReference>
<evidence type="ECO:0000259" key="2">
    <source>
        <dbReference type="Pfam" id="PF13478"/>
    </source>
</evidence>
<dbReference type="Pfam" id="PF02625">
    <property type="entry name" value="XdhC_CoxI"/>
    <property type="match status" value="1"/>
</dbReference>
<dbReference type="Proteomes" id="UP000027987">
    <property type="component" value="Chromosome"/>
</dbReference>
<evidence type="ECO:0008006" key="5">
    <source>
        <dbReference type="Google" id="ProtNLM"/>
    </source>
</evidence>
<dbReference type="RefSeq" id="WP_019467201.1">
    <property type="nucleotide sequence ID" value="NZ_ALOY01000182.1"/>
</dbReference>
<dbReference type="InterPro" id="IPR052698">
    <property type="entry name" value="MoCofactor_Util/Proc"/>
</dbReference>
<sequence length="364" mass="39215">MNVAQEFEPLYHAARRLDLRGDTGEAALVTITRTQGSTFRRAGASMLVHRDGRLVCELSGGCPQRDIVLRAQHAMETGEPVVVAYGRDSNYDVMIETGCGGELEVLIEPWRHPDDVQFLDAIESLRTQRVPGVMASLFAVAGRALAPRPYRLIRGNDSLWTNIGDPSLRMQVLAGMASQSPSSSSAMATHVAHEGHRYDALLESLHPPHALVIIGDGIGADMLAALSLQLGWDTTLVSTSEPDKQTPAGARHVVALPHSLTSTVAFDHQTSAVVMTHRLERDLAYATSLMATPVRYIGVIGSRQRAGQIRAIFPEDDRLHVPAGLDIGSETPQEIALAIAAEILALRNGRLGGPLAHSQSPIHP</sequence>
<evidence type="ECO:0000259" key="1">
    <source>
        <dbReference type="Pfam" id="PF02625"/>
    </source>
</evidence>
<proteinExistence type="predicted"/>
<dbReference type="Pfam" id="PF13478">
    <property type="entry name" value="XdhC_C"/>
    <property type="match status" value="1"/>
</dbReference>
<accession>A0A075K1N7</accession>
<dbReference type="InterPro" id="IPR027051">
    <property type="entry name" value="XdhC_Rossmann_dom"/>
</dbReference>
<name>A0A075K1N7_9GAMM</name>
<dbReference type="PANTHER" id="PTHR30388">
    <property type="entry name" value="ALDEHYDE OXIDOREDUCTASE MOLYBDENUM COFACTOR ASSEMBLY PROTEIN"/>
    <property type="match status" value="1"/>
</dbReference>
<reference evidence="3 4" key="1">
    <citation type="submission" date="2014-07" db="EMBL/GenBank/DDBJ databases">
        <title>Complete Genome Sequence of Dyella japonica Strain A8 Isolated from Malaysian Tropical Soil.</title>
        <authorList>
            <person name="Hui R.K.H."/>
            <person name="Chen J.-W."/>
            <person name="Chan K.-G."/>
            <person name="Leung F.C.C."/>
        </authorList>
    </citation>
    <scope>NUCLEOTIDE SEQUENCE [LARGE SCALE GENOMIC DNA]</scope>
    <source>
        <strain evidence="3 4">A8</strain>
    </source>
</reference>